<accession>A0ABV4TAI5</accession>
<evidence type="ECO:0000313" key="1">
    <source>
        <dbReference type="EMBL" id="MFA9191106.1"/>
    </source>
</evidence>
<keyword evidence="2" id="KW-1185">Reference proteome</keyword>
<comment type="caution">
    <text evidence="1">The sequence shown here is derived from an EMBL/GenBank/DDBJ whole genome shotgun (WGS) entry which is preliminary data.</text>
</comment>
<protein>
    <submittedName>
        <fullName evidence="1">DUF3127 domain-containing protein</fullName>
    </submittedName>
</protein>
<evidence type="ECO:0000313" key="2">
    <source>
        <dbReference type="Proteomes" id="UP001574169"/>
    </source>
</evidence>
<name>A0ABV4TAI5_9FLAO</name>
<dbReference type="RefSeq" id="WP_373406099.1">
    <property type="nucleotide sequence ID" value="NZ_JBCFQL010000006.1"/>
</dbReference>
<proteinExistence type="predicted"/>
<sequence>MEITGEVVRVLETKETGANNYKSRSVHVKTIEQHAQILDIQFTQGNVTLLDNMKIGQKLKIAVNLKGREWTNKEGVLQVFNTIVGWKIEKLA</sequence>
<dbReference type="Proteomes" id="UP001574169">
    <property type="component" value="Unassembled WGS sequence"/>
</dbReference>
<reference evidence="1 2" key="1">
    <citation type="submission" date="2024-04" db="EMBL/GenBank/DDBJ databases">
        <title>New Clade of Flavobacterium.</title>
        <authorList>
            <person name="Matos L."/>
            <person name="Proenca D.N."/>
            <person name="Fransisco R.M."/>
            <person name="Chung A.P."/>
            <person name="Maccario L."/>
            <person name="Sorensen S.J."/>
            <person name="Morais P.V."/>
        </authorList>
    </citation>
    <scope>NUCLEOTIDE SEQUENCE [LARGE SCALE GENOMIC DNA]</scope>
    <source>
        <strain evidence="1 2">FZUC8N2.13</strain>
    </source>
</reference>
<dbReference type="Pfam" id="PF11325">
    <property type="entry name" value="DUF3127"/>
    <property type="match status" value="1"/>
</dbReference>
<gene>
    <name evidence="1" type="ORF">AAGV28_06955</name>
</gene>
<dbReference type="InterPro" id="IPR021474">
    <property type="entry name" value="DUF3127"/>
</dbReference>
<dbReference type="EMBL" id="JBCFQL010000006">
    <property type="protein sequence ID" value="MFA9191106.1"/>
    <property type="molecule type" value="Genomic_DNA"/>
</dbReference>
<organism evidence="1 2">
    <name type="scientific">Flavobacterium zubiriense</name>
    <dbReference type="NCBI Taxonomy" id="3138075"/>
    <lineage>
        <taxon>Bacteria</taxon>
        <taxon>Pseudomonadati</taxon>
        <taxon>Bacteroidota</taxon>
        <taxon>Flavobacteriia</taxon>
        <taxon>Flavobacteriales</taxon>
        <taxon>Flavobacteriaceae</taxon>
        <taxon>Flavobacterium</taxon>
    </lineage>
</organism>